<evidence type="ECO:0000313" key="4">
    <source>
        <dbReference type="Proteomes" id="UP000247416"/>
    </source>
</evidence>
<dbReference type="GO" id="GO:0009986">
    <property type="term" value="C:cell surface"/>
    <property type="evidence" value="ECO:0007669"/>
    <property type="project" value="UniProtKB-SubCell"/>
</dbReference>
<dbReference type="InterPro" id="IPR012902">
    <property type="entry name" value="N_methyl_site"/>
</dbReference>
<dbReference type="EMBL" id="QJTJ01000030">
    <property type="protein sequence ID" value="PYF03490.1"/>
    <property type="molecule type" value="Genomic_DNA"/>
</dbReference>
<proteinExistence type="predicted"/>
<dbReference type="NCBIfam" id="TIGR02532">
    <property type="entry name" value="IV_pilin_GFxxxE"/>
    <property type="match status" value="1"/>
</dbReference>
<evidence type="ECO:0000256" key="1">
    <source>
        <dbReference type="ARBA" id="ARBA00004241"/>
    </source>
</evidence>
<accession>A0A318TI60</accession>
<gene>
    <name evidence="3" type="ORF">BJ095_13019</name>
</gene>
<keyword evidence="2" id="KW-0178">Competence</keyword>
<comment type="subcellular location">
    <subcellularLocation>
        <location evidence="1">Cell surface</location>
    </subcellularLocation>
</comment>
<sequence>MVDKLHGKRVMNMRGFTLIEMLLVLFILLLTSSIVFQITLTLSEKWVVNQFFQQLMLDIQEIQALAIKNDEAFYIQFNSSNNYKGHGIFSGEILFEREIPQGIKVDMTSNLKHFMVYPSGDVSNFGTIKFHTPFGQTNLIIYIKEGRMRLVEL</sequence>
<dbReference type="PIRSF" id="PIRSF021292">
    <property type="entry name" value="Competence_ComGD"/>
    <property type="match status" value="1"/>
</dbReference>
<evidence type="ECO:0000313" key="3">
    <source>
        <dbReference type="EMBL" id="PYF03490.1"/>
    </source>
</evidence>
<dbReference type="InterPro" id="IPR016785">
    <property type="entry name" value="ComGD"/>
</dbReference>
<reference evidence="3 4" key="1">
    <citation type="submission" date="2018-06" db="EMBL/GenBank/DDBJ databases">
        <title>Genomic Encyclopedia of Archaeal and Bacterial Type Strains, Phase II (KMG-II): from individual species to whole genera.</title>
        <authorList>
            <person name="Goeker M."/>
        </authorList>
    </citation>
    <scope>NUCLEOTIDE SEQUENCE [LARGE SCALE GENOMIC DNA]</scope>
    <source>
        <strain evidence="3 4">KACC 16626</strain>
    </source>
</reference>
<name>A0A318TI60_9BACL</name>
<protein>
    <submittedName>
        <fullName evidence="3">Prepilin-type N-terminal cleavage/methylation domain-containing protein</fullName>
    </submittedName>
</protein>
<keyword evidence="4" id="KW-1185">Reference proteome</keyword>
<dbReference type="InterPro" id="IPR045584">
    <property type="entry name" value="Pilin-like"/>
</dbReference>
<evidence type="ECO:0000256" key="2">
    <source>
        <dbReference type="ARBA" id="ARBA00023287"/>
    </source>
</evidence>
<organism evidence="3 4">
    <name type="scientific">Ureibacillus chungkukjangi</name>
    <dbReference type="NCBI Taxonomy" id="1202712"/>
    <lineage>
        <taxon>Bacteria</taxon>
        <taxon>Bacillati</taxon>
        <taxon>Bacillota</taxon>
        <taxon>Bacilli</taxon>
        <taxon>Bacillales</taxon>
        <taxon>Caryophanaceae</taxon>
        <taxon>Ureibacillus</taxon>
    </lineage>
</organism>
<dbReference type="Proteomes" id="UP000247416">
    <property type="component" value="Unassembled WGS sequence"/>
</dbReference>
<dbReference type="Pfam" id="PF07963">
    <property type="entry name" value="N_methyl"/>
    <property type="match status" value="1"/>
</dbReference>
<dbReference type="PROSITE" id="PS00409">
    <property type="entry name" value="PROKAR_NTER_METHYL"/>
    <property type="match status" value="1"/>
</dbReference>
<comment type="caution">
    <text evidence="3">The sequence shown here is derived from an EMBL/GenBank/DDBJ whole genome shotgun (WGS) entry which is preliminary data.</text>
</comment>
<dbReference type="SUPFAM" id="SSF54523">
    <property type="entry name" value="Pili subunits"/>
    <property type="match status" value="1"/>
</dbReference>
<dbReference type="AlphaFoldDB" id="A0A318TI60"/>
<dbReference type="GO" id="GO:0030420">
    <property type="term" value="P:establishment of competence for transformation"/>
    <property type="evidence" value="ECO:0007669"/>
    <property type="project" value="UniProtKB-KW"/>
</dbReference>